<gene>
    <name evidence="1" type="ORF">ERS007741_01373</name>
</gene>
<evidence type="ECO:0000313" key="1">
    <source>
        <dbReference type="EMBL" id="COW06795.1"/>
    </source>
</evidence>
<accession>A0A655FNT9</accession>
<dbReference type="Proteomes" id="UP000048600">
    <property type="component" value="Unassembled WGS sequence"/>
</dbReference>
<proteinExistence type="predicted"/>
<protein>
    <submittedName>
        <fullName evidence="1">Uncharacterized protein</fullName>
    </submittedName>
</protein>
<name>A0A655FNT9_MYCTX</name>
<reference evidence="1 2" key="1">
    <citation type="submission" date="2015-03" db="EMBL/GenBank/DDBJ databases">
        <authorList>
            <consortium name="Pathogen Informatics"/>
        </authorList>
    </citation>
    <scope>NUCLEOTIDE SEQUENCE [LARGE SCALE GENOMIC DNA]</scope>
    <source>
        <strain evidence="1 2">P00601463</strain>
    </source>
</reference>
<sequence>MAGTADLVNRQQYGVAVTIQAHRVNVLGVAGRRALDPLFGTGSRIVSGLTGLQGTGQGLVVHPGNHQHVTAAPLLDDGGNQSVGITLQPRRDLWVECHRTVIPSAARAAFT</sequence>
<dbReference type="AlphaFoldDB" id="A0A655FNT9"/>
<organism evidence="1 2">
    <name type="scientific">Mycobacterium tuberculosis</name>
    <dbReference type="NCBI Taxonomy" id="1773"/>
    <lineage>
        <taxon>Bacteria</taxon>
        <taxon>Bacillati</taxon>
        <taxon>Actinomycetota</taxon>
        <taxon>Actinomycetes</taxon>
        <taxon>Mycobacteriales</taxon>
        <taxon>Mycobacteriaceae</taxon>
        <taxon>Mycobacterium</taxon>
        <taxon>Mycobacterium tuberculosis complex</taxon>
    </lineage>
</organism>
<dbReference type="EMBL" id="CHKL01000118">
    <property type="protein sequence ID" value="COW06795.1"/>
    <property type="molecule type" value="Genomic_DNA"/>
</dbReference>
<evidence type="ECO:0000313" key="2">
    <source>
        <dbReference type="Proteomes" id="UP000048600"/>
    </source>
</evidence>